<evidence type="ECO:0000313" key="6">
    <source>
        <dbReference type="Proteomes" id="UP000277326"/>
    </source>
</evidence>
<gene>
    <name evidence="5" type="ORF">ATH50_2816</name>
    <name evidence="4" type="ORF">DU502_17325</name>
</gene>
<dbReference type="RefSeq" id="WP_121921384.1">
    <property type="nucleotide sequence ID" value="NZ_CP034145.1"/>
</dbReference>
<reference evidence="5 6" key="1">
    <citation type="journal article" date="2015" name="Stand. Genomic Sci.">
        <title>Genomic Encyclopedia of Bacterial and Archaeal Type Strains, Phase III: the genomes of soil and plant-associated and newly described type strains.</title>
        <authorList>
            <person name="Whitman W.B."/>
            <person name="Woyke T."/>
            <person name="Klenk H.P."/>
            <person name="Zhou Y."/>
            <person name="Lilburn T.G."/>
            <person name="Beck B.J."/>
            <person name="De Vos P."/>
            <person name="Vandamme P."/>
            <person name="Eisen J.A."/>
            <person name="Garrity G."/>
            <person name="Hugenholtz P."/>
            <person name="Kyrpides N.C."/>
        </authorList>
    </citation>
    <scope>NUCLEOTIDE SEQUENCE [LARGE SCALE GENOMIC DNA]</scope>
    <source>
        <strain evidence="5 6">CGMCC 1.10124</strain>
    </source>
</reference>
<dbReference type="InterPro" id="IPR026371">
    <property type="entry name" value="PGF_CTERM"/>
</dbReference>
<accession>A0A3M0CW98</accession>
<evidence type="ECO:0000256" key="2">
    <source>
        <dbReference type="SAM" id="MobiDB-lite"/>
    </source>
</evidence>
<evidence type="ECO:0000256" key="1">
    <source>
        <dbReference type="ARBA" id="ARBA00022729"/>
    </source>
</evidence>
<proteinExistence type="predicted"/>
<dbReference type="GO" id="GO:0005886">
    <property type="term" value="C:plasma membrane"/>
    <property type="evidence" value="ECO:0007669"/>
    <property type="project" value="UniProtKB-SubCell"/>
</dbReference>
<protein>
    <submittedName>
        <fullName evidence="5">PGF-CTERM protein</fullName>
    </submittedName>
    <submittedName>
        <fullName evidence="4">PGF-CTERM sorting domain-containing protein</fullName>
    </submittedName>
</protein>
<dbReference type="Proteomes" id="UP000277326">
    <property type="component" value="Unassembled WGS sequence"/>
</dbReference>
<dbReference type="InterPro" id="IPR047792">
    <property type="entry name" value="Hvo_1808-like"/>
</dbReference>
<reference evidence="4 7" key="2">
    <citation type="submission" date="2018-07" db="EMBL/GenBank/DDBJ databases">
        <title>Genome sequences of Haloplanus aerogenes JCM 16430T.</title>
        <authorList>
            <person name="Kim Y.B."/>
            <person name="Roh S.W."/>
        </authorList>
    </citation>
    <scope>NUCLEOTIDE SEQUENCE [LARGE SCALE GENOMIC DNA]</scope>
    <source>
        <strain evidence="4 7">JCM 16430</strain>
    </source>
</reference>
<dbReference type="NCBIfam" id="TIGR04126">
    <property type="entry name" value="PGF_CTERM"/>
    <property type="match status" value="1"/>
</dbReference>
<sequence length="561" mass="61285">MSIPRTILLTLLAASLLVAPAVGATASGMSGATDTTTTSPRPAAISTGDTATDMVDSRPDPDEDVQGWENGYWHNETLANVTPDDGYTDAEIDKVRARSMARIEVVRDVEFEETPPVRVISREEYVNNVRERRQGVNISTAARLHQNAKFEALLMTGEETDYFEAQQQLQSSTIGGFYVLGNASGTDSIEQGEIVLISENAENPQLSEITLAQELFHSYQDKNLRIGQYNRSTEEDSRRIDAIIEGDGNYVDYLYEQRCGSEWTCFQPSSQSEGDGQNAPRPNLGLLVYSFVQYSEGPAWVHDLQRQGGWEAVDRAYANPPRSTEQFIHPEKYLQDPPTDVTVADRSNDEWYVPQLEGGVNYAVFGEAGMYSMLWFASSAVPRQDILTQRQLDPYDYDHPASAGWDGDKFYPYVTDESAETGEMGYVWKSVWDTPEDAQEFASAYRATLAGAGEPVPGHANTWRLPDDHPFNDAFYVSVQGSTVVIVNAPTVGELSEVRSGAAPQVETPTTTDAGNVAGTATESTETATATPTGTEGSAPGFGVGLVVVALVVAGLLFSRR</sequence>
<keyword evidence="7" id="KW-1185">Reference proteome</keyword>
<feature type="transmembrane region" description="Helical" evidence="3">
    <location>
        <begin position="539"/>
        <end position="558"/>
    </location>
</feature>
<feature type="compositionally biased region" description="Low complexity" evidence="2">
    <location>
        <begin position="518"/>
        <end position="537"/>
    </location>
</feature>
<dbReference type="GeneID" id="38473085"/>
<evidence type="ECO:0000313" key="5">
    <source>
        <dbReference type="EMBL" id="RMB13478.1"/>
    </source>
</evidence>
<dbReference type="EMBL" id="REFS01000005">
    <property type="protein sequence ID" value="RMB13478.1"/>
    <property type="molecule type" value="Genomic_DNA"/>
</dbReference>
<keyword evidence="3" id="KW-0472">Membrane</keyword>
<keyword evidence="3" id="KW-1133">Transmembrane helix</keyword>
<evidence type="ECO:0000313" key="4">
    <source>
        <dbReference type="EMBL" id="AZH27029.1"/>
    </source>
</evidence>
<name>A0A3M0CW98_9EURY</name>
<evidence type="ECO:0000313" key="7">
    <source>
        <dbReference type="Proteomes" id="UP000282007"/>
    </source>
</evidence>
<keyword evidence="3" id="KW-0812">Transmembrane</keyword>
<dbReference type="EMBL" id="CP034145">
    <property type="protein sequence ID" value="AZH27029.1"/>
    <property type="molecule type" value="Genomic_DNA"/>
</dbReference>
<dbReference type="GO" id="GO:0030115">
    <property type="term" value="C:S-layer"/>
    <property type="evidence" value="ECO:0007669"/>
    <property type="project" value="UniProtKB-SubCell"/>
</dbReference>
<dbReference type="OrthoDB" id="85977at2157"/>
<dbReference type="KEGG" id="haer:DU502_17325"/>
<organism evidence="5 6">
    <name type="scientific">Haloplanus aerogenes</name>
    <dbReference type="NCBI Taxonomy" id="660522"/>
    <lineage>
        <taxon>Archaea</taxon>
        <taxon>Methanobacteriati</taxon>
        <taxon>Methanobacteriota</taxon>
        <taxon>Stenosarchaea group</taxon>
        <taxon>Halobacteria</taxon>
        <taxon>Halobacteriales</taxon>
        <taxon>Haloferacaceae</taxon>
        <taxon>Haloplanus</taxon>
    </lineage>
</organism>
<feature type="compositionally biased region" description="Polar residues" evidence="2">
    <location>
        <begin position="27"/>
        <end position="40"/>
    </location>
</feature>
<reference evidence="5" key="3">
    <citation type="submission" date="2018-10" db="EMBL/GenBank/DDBJ databases">
        <authorList>
            <person name="Whitman W."/>
            <person name="Huntemann M."/>
            <person name="Clum A."/>
            <person name="Pillay M."/>
            <person name="Palaniappan K."/>
            <person name="Varghese N."/>
            <person name="Mikhailova N."/>
            <person name="Stamatis D."/>
            <person name="Reddy T."/>
            <person name="Daum C."/>
            <person name="Shapiro N."/>
            <person name="Ivanova N."/>
            <person name="Kyrpides N."/>
            <person name="Woyke T."/>
        </authorList>
    </citation>
    <scope>NUCLEOTIDE SEQUENCE</scope>
    <source>
        <strain evidence="5">CGMCC 1.10124</strain>
    </source>
</reference>
<dbReference type="Proteomes" id="UP000282007">
    <property type="component" value="Chromosome"/>
</dbReference>
<dbReference type="NCBIfam" id="NF038145">
    <property type="entry name" value="Hvo_1808_fam"/>
    <property type="match status" value="1"/>
</dbReference>
<keyword evidence="1" id="KW-0732">Signal</keyword>
<feature type="region of interest" description="Disordered" evidence="2">
    <location>
        <begin position="498"/>
        <end position="537"/>
    </location>
</feature>
<feature type="region of interest" description="Disordered" evidence="2">
    <location>
        <begin position="26"/>
        <end position="63"/>
    </location>
</feature>
<evidence type="ECO:0000256" key="3">
    <source>
        <dbReference type="SAM" id="Phobius"/>
    </source>
</evidence>
<dbReference type="AlphaFoldDB" id="A0A3M0CW98"/>